<name>A0A6I3LMV5_9FLAO</name>
<dbReference type="EMBL" id="WMJX01000005">
    <property type="protein sequence ID" value="MTG97325.1"/>
    <property type="molecule type" value="Genomic_DNA"/>
</dbReference>
<dbReference type="RefSeq" id="WP_155091373.1">
    <property type="nucleotide sequence ID" value="NZ_CP102754.1"/>
</dbReference>
<comment type="caution">
    <text evidence="2">The sequence shown here is derived from an EMBL/GenBank/DDBJ whole genome shotgun (WGS) entry which is preliminary data.</text>
</comment>
<feature type="transmembrane region" description="Helical" evidence="1">
    <location>
        <begin position="43"/>
        <end position="62"/>
    </location>
</feature>
<keyword evidence="1" id="KW-1133">Transmembrane helix</keyword>
<accession>A0A6I3LMV5</accession>
<gene>
    <name evidence="2" type="ORF">GJV76_04115</name>
</gene>
<evidence type="ECO:0000313" key="3">
    <source>
        <dbReference type="Proteomes" id="UP000438760"/>
    </source>
</evidence>
<dbReference type="OrthoDB" id="3556183at2"/>
<protein>
    <recommendedName>
        <fullName evidence="4">DUF4190 domain-containing protein</fullName>
    </recommendedName>
</protein>
<reference evidence="2 3" key="1">
    <citation type="submission" date="2019-11" db="EMBL/GenBank/DDBJ databases">
        <title>Genome of Strain BIT-d1.</title>
        <authorList>
            <person name="Yang Y."/>
        </authorList>
    </citation>
    <scope>NUCLEOTIDE SEQUENCE [LARGE SCALE GENOMIC DNA]</scope>
    <source>
        <strain evidence="2 3">BIT-d1</strain>
    </source>
</reference>
<feature type="transmembrane region" description="Helical" evidence="1">
    <location>
        <begin position="74"/>
        <end position="100"/>
    </location>
</feature>
<keyword evidence="1" id="KW-0472">Membrane</keyword>
<organism evidence="2 3">
    <name type="scientific">Myroides albus</name>
    <dbReference type="NCBI Taxonomy" id="2562892"/>
    <lineage>
        <taxon>Bacteria</taxon>
        <taxon>Pseudomonadati</taxon>
        <taxon>Bacteroidota</taxon>
        <taxon>Flavobacteriia</taxon>
        <taxon>Flavobacteriales</taxon>
        <taxon>Flavobacteriaceae</taxon>
        <taxon>Myroides</taxon>
    </lineage>
</organism>
<evidence type="ECO:0000256" key="1">
    <source>
        <dbReference type="SAM" id="Phobius"/>
    </source>
</evidence>
<dbReference type="Proteomes" id="UP000438760">
    <property type="component" value="Unassembled WGS sequence"/>
</dbReference>
<keyword evidence="1" id="KW-0812">Transmembrane</keyword>
<keyword evidence="3" id="KW-1185">Reference proteome</keyword>
<evidence type="ECO:0008006" key="4">
    <source>
        <dbReference type="Google" id="ProtNLM"/>
    </source>
</evidence>
<evidence type="ECO:0000313" key="2">
    <source>
        <dbReference type="EMBL" id="MTG97325.1"/>
    </source>
</evidence>
<sequence>MENQNFEYQNNNQYPQRSPDYTLEIISLVLGIIGLITSFIPCFYWFALLFLIPSLILGIVAISKTTKNRTPKGFAIAATVVGSVGMLICIVWHTIFAAALTSVARDIDNTNSYYDNTLYQDEYQTDSIQEDTEYIWTEDTEEDD</sequence>
<feature type="transmembrane region" description="Helical" evidence="1">
    <location>
        <begin position="21"/>
        <end position="37"/>
    </location>
</feature>
<dbReference type="AlphaFoldDB" id="A0A6I3LMV5"/>
<proteinExistence type="predicted"/>